<dbReference type="InterPro" id="IPR019127">
    <property type="entry name" value="Exosortase"/>
</dbReference>
<dbReference type="RefSeq" id="WP_012164455.1">
    <property type="nucleotide sequence ID" value="NC_009925.1"/>
</dbReference>
<keyword evidence="3" id="KW-0645">Protease</keyword>
<keyword evidence="10" id="KW-1185">Reference proteome</keyword>
<evidence type="ECO:0000256" key="8">
    <source>
        <dbReference type="SAM" id="Phobius"/>
    </source>
</evidence>
<dbReference type="GO" id="GO:0005886">
    <property type="term" value="C:plasma membrane"/>
    <property type="evidence" value="ECO:0007669"/>
    <property type="project" value="UniProtKB-SubCell"/>
</dbReference>
<protein>
    <submittedName>
        <fullName evidence="9">Eight transmembrane protein EpsH, putative</fullName>
    </submittedName>
</protein>
<reference evidence="9 10" key="1">
    <citation type="journal article" date="2008" name="Proc. Natl. Acad. Sci. U.S.A.">
        <title>Niche adaptation and genome expansion in the chlorophyll d-producing cyanobacterium Acaryochloris marina.</title>
        <authorList>
            <person name="Swingley W.D."/>
            <person name="Chen M."/>
            <person name="Cheung P.C."/>
            <person name="Conrad A.L."/>
            <person name="Dejesa L.C."/>
            <person name="Hao J."/>
            <person name="Honchak B.M."/>
            <person name="Karbach L.E."/>
            <person name="Kurdoglu A."/>
            <person name="Lahiri S."/>
            <person name="Mastrian S.D."/>
            <person name="Miyashita H."/>
            <person name="Page L."/>
            <person name="Ramakrishna P."/>
            <person name="Satoh S."/>
            <person name="Sattley W.M."/>
            <person name="Shimada Y."/>
            <person name="Taylor H.L."/>
            <person name="Tomo T."/>
            <person name="Tsuchiya T."/>
            <person name="Wang Z.T."/>
            <person name="Raymond J."/>
            <person name="Mimuro M."/>
            <person name="Blankenship R.E."/>
            <person name="Touchman J.W."/>
        </authorList>
    </citation>
    <scope>NUCLEOTIDE SEQUENCE [LARGE SCALE GENOMIC DNA]</scope>
    <source>
        <strain evidence="10">MBIC 11017</strain>
    </source>
</reference>
<keyword evidence="2" id="KW-1003">Cell membrane</keyword>
<evidence type="ECO:0000313" key="10">
    <source>
        <dbReference type="Proteomes" id="UP000000268"/>
    </source>
</evidence>
<accession>B0CBJ6</accession>
<feature type="transmembrane region" description="Helical" evidence="8">
    <location>
        <begin position="261"/>
        <end position="278"/>
    </location>
</feature>
<comment type="subcellular location">
    <subcellularLocation>
        <location evidence="1">Cell membrane</location>
        <topology evidence="1">Multi-pass membrane protein</topology>
    </subcellularLocation>
</comment>
<dbReference type="NCBIfam" id="TIGR04153">
    <property type="entry name" value="cyanosortA_assc"/>
    <property type="match status" value="1"/>
</dbReference>
<keyword evidence="4 8" id="KW-0812">Transmembrane</keyword>
<evidence type="ECO:0000256" key="1">
    <source>
        <dbReference type="ARBA" id="ARBA00004651"/>
    </source>
</evidence>
<evidence type="ECO:0000256" key="7">
    <source>
        <dbReference type="ARBA" id="ARBA00023136"/>
    </source>
</evidence>
<feature type="transmembrane region" description="Helical" evidence="8">
    <location>
        <begin position="99"/>
        <end position="117"/>
    </location>
</feature>
<evidence type="ECO:0000256" key="4">
    <source>
        <dbReference type="ARBA" id="ARBA00022692"/>
    </source>
</evidence>
<keyword evidence="5" id="KW-0378">Hydrolase</keyword>
<dbReference type="Pfam" id="PF09721">
    <property type="entry name" value="Exosortase_EpsH"/>
    <property type="match status" value="1"/>
</dbReference>
<dbReference type="GO" id="GO:0006508">
    <property type="term" value="P:proteolysis"/>
    <property type="evidence" value="ECO:0007669"/>
    <property type="project" value="UniProtKB-KW"/>
</dbReference>
<dbReference type="NCBIfam" id="TIGR03763">
    <property type="entry name" value="cyanoexo_CrtA"/>
    <property type="match status" value="1"/>
</dbReference>
<dbReference type="InterPro" id="IPR022505">
    <property type="entry name" value="Exosortase_cyanobac"/>
</dbReference>
<dbReference type="Proteomes" id="UP000000268">
    <property type="component" value="Chromosome"/>
</dbReference>
<evidence type="ECO:0000256" key="2">
    <source>
        <dbReference type="ARBA" id="ARBA00022475"/>
    </source>
</evidence>
<dbReference type="KEGG" id="amr:AM1_4133"/>
<dbReference type="HOGENOM" id="CLU_536001_0_0_3"/>
<dbReference type="STRING" id="329726.AM1_4133"/>
<dbReference type="eggNOG" id="ENOG502ZA1F">
    <property type="taxonomic scope" value="Bacteria"/>
</dbReference>
<dbReference type="NCBIfam" id="TIGR04178">
    <property type="entry name" value="exo_archaeo"/>
    <property type="match status" value="1"/>
</dbReference>
<proteinExistence type="predicted"/>
<evidence type="ECO:0000256" key="3">
    <source>
        <dbReference type="ARBA" id="ARBA00022670"/>
    </source>
</evidence>
<sequence length="508" mass="57598">MNPFSLWQRYQLAQRPELWLGAIAVGLALLNLSLAWIHTRNADLVAIMGLCWAIVSYSVWTRRQGLPLRSEPYSTAAGCLLIAWAWYKSWVMPDYDPFVRIQPFLFCLGLGLLASSAKRLGTYRRELGVLLVLALPEGILAQWTDQIINISEVAAQSTTAMLWYVGVEVKRQGVFVLLPGGGIEVYRGCSGLKAMLELLRLSLIFLVMVPTRGWEKLVVPCVGVGLAYGVNVIRLSVMTLLAASDYQEAFHYWHEGEGSNIFPVLAMLIFAGFCVFLLQRKDTAQANRSPLPPATLPRWRLLTVASMLAGTLAIQAGILWKALTLDRQPFLFPQQVPLRQATLNRSQSRPGQKGNAYSEILAQHQYQYQFQGQTLQVDMSYVTGTTGDLLRFLESYPIADQVLKPLPKQQVRQQGAHYYAVYTYGDRAYLSACLDPGGFATVEEGHFIHNWNSHWYLLGRDYIDDRCLWTHLSMPLNQQPPQQVFSILESNWLSWHEWWRNRMPNLSL</sequence>
<evidence type="ECO:0000313" key="9">
    <source>
        <dbReference type="EMBL" id="ABW29114.1"/>
    </source>
</evidence>
<name>B0CBJ6_ACAM1</name>
<feature type="transmembrane region" description="Helical" evidence="8">
    <location>
        <begin position="299"/>
        <end position="320"/>
    </location>
</feature>
<dbReference type="InterPro" id="IPR026392">
    <property type="entry name" value="Exo/Archaeosortase_dom"/>
</dbReference>
<feature type="transmembrane region" description="Helical" evidence="8">
    <location>
        <begin position="18"/>
        <end position="38"/>
    </location>
</feature>
<dbReference type="EMBL" id="CP000828">
    <property type="protein sequence ID" value="ABW29114.1"/>
    <property type="molecule type" value="Genomic_DNA"/>
</dbReference>
<keyword evidence="7 8" id="KW-0472">Membrane</keyword>
<gene>
    <name evidence="9" type="primary">epsH</name>
    <name evidence="9" type="ordered locus">AM1_4133</name>
</gene>
<feature type="transmembrane region" description="Helical" evidence="8">
    <location>
        <begin position="44"/>
        <end position="60"/>
    </location>
</feature>
<dbReference type="OrthoDB" id="461510at2"/>
<evidence type="ECO:0000256" key="5">
    <source>
        <dbReference type="ARBA" id="ARBA00022801"/>
    </source>
</evidence>
<dbReference type="GO" id="GO:0008233">
    <property type="term" value="F:peptidase activity"/>
    <property type="evidence" value="ECO:0007669"/>
    <property type="project" value="UniProtKB-KW"/>
</dbReference>
<feature type="transmembrane region" description="Helical" evidence="8">
    <location>
        <begin position="217"/>
        <end position="241"/>
    </location>
</feature>
<organism evidence="9 10">
    <name type="scientific">Acaryochloris marina (strain MBIC 11017)</name>
    <dbReference type="NCBI Taxonomy" id="329726"/>
    <lineage>
        <taxon>Bacteria</taxon>
        <taxon>Bacillati</taxon>
        <taxon>Cyanobacteriota</taxon>
        <taxon>Cyanophyceae</taxon>
        <taxon>Acaryochloridales</taxon>
        <taxon>Acaryochloridaceae</taxon>
        <taxon>Acaryochloris</taxon>
    </lineage>
</organism>
<dbReference type="AlphaFoldDB" id="B0CBJ6"/>
<keyword evidence="6 8" id="KW-1133">Transmembrane helix</keyword>
<evidence type="ECO:0000256" key="6">
    <source>
        <dbReference type="ARBA" id="ARBA00022989"/>
    </source>
</evidence>
<dbReference type="InterPro" id="IPR026411">
    <property type="entry name" value="Cyanosort_A_assoc"/>
</dbReference>